<accession>A0AA94JPT5</accession>
<gene>
    <name evidence="2" type="ORF">EJB19_02985</name>
</gene>
<dbReference type="EMBL" id="RWGX01000003">
    <property type="protein sequence ID" value="RVU89111.1"/>
    <property type="molecule type" value="Genomic_DNA"/>
</dbReference>
<dbReference type="InterPro" id="IPR051783">
    <property type="entry name" value="NAD(P)-dependent_oxidoreduct"/>
</dbReference>
<evidence type="ECO:0000313" key="2">
    <source>
        <dbReference type="EMBL" id="RVU89111.1"/>
    </source>
</evidence>
<sequence length="328" mass="37423">MILVTGATGLVGSHLILKLINSGEKVKALFRTEKNKEKVKKVFEHYKKEDQFDKINWVLGDILDVPSLEFAFQDIVQVYHCAALVSFEPKEEEKLRRVNIEGTANVVNLSVDFGVQKLCYVSSIAALGDLKEYEHKITEETEWNPELPHSDYAISKYGAEMEVWRAYQEGLPVVIVNPGVVLGPLFWREGSGDIYNKVASQIPFYTKGGTGFVSVDDLVCIMKKLMKSPIVGQRFIVVSQTISYQEVTNLIAKKLNVKKPTILIRSYALRLAYTFDWFLGLFGKTRVLSKDMIRTLQTMDNYDHSKIKETLKFEFKTIQDYLNQDCVL</sequence>
<dbReference type="InterPro" id="IPR001509">
    <property type="entry name" value="Epimerase_deHydtase"/>
</dbReference>
<dbReference type="GO" id="GO:0004029">
    <property type="term" value="F:aldehyde dehydrogenase (NAD+) activity"/>
    <property type="evidence" value="ECO:0007669"/>
    <property type="project" value="TreeGrafter"/>
</dbReference>
<dbReference type="GeneID" id="56894424"/>
<dbReference type="SUPFAM" id="SSF51735">
    <property type="entry name" value="NAD(P)-binding Rossmann-fold domains"/>
    <property type="match status" value="1"/>
</dbReference>
<dbReference type="GO" id="GO:0005737">
    <property type="term" value="C:cytoplasm"/>
    <property type="evidence" value="ECO:0007669"/>
    <property type="project" value="TreeGrafter"/>
</dbReference>
<dbReference type="PANTHER" id="PTHR48079">
    <property type="entry name" value="PROTEIN YEEZ"/>
    <property type="match status" value="1"/>
</dbReference>
<dbReference type="Gene3D" id="3.40.50.720">
    <property type="entry name" value="NAD(P)-binding Rossmann-like Domain"/>
    <property type="match status" value="1"/>
</dbReference>
<reference evidence="2" key="1">
    <citation type="submission" date="2018-12" db="EMBL/GenBank/DDBJ databases">
        <title>Draft genome sequence of Flaovobacterium columnare BGFS27 isolated from channel catfish in Alabama.</title>
        <authorList>
            <person name="Cai W."/>
            <person name="Arias C."/>
        </authorList>
    </citation>
    <scope>NUCLEOTIDE SEQUENCE [LARGE SCALE GENOMIC DNA]</scope>
    <source>
        <strain evidence="2">BGFS27</strain>
    </source>
</reference>
<dbReference type="AlphaFoldDB" id="A0AA94JPT5"/>
<dbReference type="PANTHER" id="PTHR48079:SF6">
    <property type="entry name" value="NAD(P)-BINDING DOMAIN-CONTAINING PROTEIN-RELATED"/>
    <property type="match status" value="1"/>
</dbReference>
<proteinExistence type="predicted"/>
<name>A0AA94JPT5_9FLAO</name>
<comment type="caution">
    <text evidence="2">The sequence shown here is derived from an EMBL/GenBank/DDBJ whole genome shotgun (WGS) entry which is preliminary data.</text>
</comment>
<dbReference type="Pfam" id="PF01370">
    <property type="entry name" value="Epimerase"/>
    <property type="match status" value="1"/>
</dbReference>
<evidence type="ECO:0000259" key="1">
    <source>
        <dbReference type="Pfam" id="PF01370"/>
    </source>
</evidence>
<protein>
    <submittedName>
        <fullName evidence="2">NAD-dependent epimerase/dehydratase family protein</fullName>
    </submittedName>
</protein>
<organism evidence="2">
    <name type="scientific">Flavobacterium columnare</name>
    <dbReference type="NCBI Taxonomy" id="996"/>
    <lineage>
        <taxon>Bacteria</taxon>
        <taxon>Pseudomonadati</taxon>
        <taxon>Bacteroidota</taxon>
        <taxon>Flavobacteriia</taxon>
        <taxon>Flavobacteriales</taxon>
        <taxon>Flavobacteriaceae</taxon>
        <taxon>Flavobacterium</taxon>
    </lineage>
</organism>
<feature type="domain" description="NAD-dependent epimerase/dehydratase" evidence="1">
    <location>
        <begin position="2"/>
        <end position="200"/>
    </location>
</feature>
<dbReference type="InterPro" id="IPR036291">
    <property type="entry name" value="NAD(P)-bd_dom_sf"/>
</dbReference>
<dbReference type="RefSeq" id="WP_060381526.1">
    <property type="nucleotide sequence ID" value="NZ_MTDB01000004.1"/>
</dbReference>
<dbReference type="KEGG" id="fcv:AWN65_01365"/>